<name>A0A7Y6U8N3_PHOVU</name>
<comment type="similarity">
    <text evidence="1">Belongs to the ParB family.</text>
</comment>
<dbReference type="Pfam" id="PF02195">
    <property type="entry name" value="ParB_N"/>
    <property type="match status" value="1"/>
</dbReference>
<comment type="caution">
    <text evidence="7">The sequence shown here is derived from an EMBL/GenBank/DDBJ whole genome shotgun (WGS) entry which is preliminary data.</text>
</comment>
<evidence type="ECO:0000256" key="2">
    <source>
        <dbReference type="ARBA" id="ARBA00022829"/>
    </source>
</evidence>
<gene>
    <name evidence="7" type="ORF">HUV05_05350</name>
</gene>
<sequence length="574" mass="65414">MMTTANQSAAERNITLVSVANIQPSNYNPRKRFDETGLDELAESIKQQGVLQPITVRPIADTDRYEIVFGERRYRASVIAGLEEVPAIISELSDEEAQEMAVTENLQRKDVTPTEEANAYKQLIDSGRHTVETLSVLFGKSENYIRTRLNFSTLIPELAELLDADVITISVASEICRYGEDVQREVYEKYLKEGIQHYSSWRGRKAKEIAELIEQKFTIDLERYCFDKTECASCRHNTNNLLLFNDGGCGQCSNRTCLAEMNAAFLKEKAIQIAQQQPDIILCRDPYCTNETTVERLIASGYDVETINSCIAFPKNPIEPQIKDYDNSEDYEDALKEHEEEQADYMEICNEISQRCEAGEIALYAKIGQADITLCYVEKTAAQIAESDKATQTIAVQIAELEKKDKRNKEIATENTVDDVKRVIKEIDTTETKFGADEDRMMYFFLLSSLRKENYAAIGIDKECDYLKDEDKINVIANLTAKAKAIIRRDFLIANFKDAFRNNGTAALLFDFAKKHMPEELANITNKYNKVYENRHKRIEEKKVALLEQTKETEQPQSEEVLQPTEEQQPEVAA</sequence>
<evidence type="ECO:0000256" key="5">
    <source>
        <dbReference type="SAM" id="MobiDB-lite"/>
    </source>
</evidence>
<dbReference type="PANTHER" id="PTHR33375:SF1">
    <property type="entry name" value="CHROMOSOME-PARTITIONING PROTEIN PARB-RELATED"/>
    <property type="match status" value="1"/>
</dbReference>
<dbReference type="InterPro" id="IPR050336">
    <property type="entry name" value="Chromosome_partition/occlusion"/>
</dbReference>
<dbReference type="InterPro" id="IPR003115">
    <property type="entry name" value="ParB_N"/>
</dbReference>
<keyword evidence="3" id="KW-0238">DNA-binding</keyword>
<dbReference type="Proteomes" id="UP000524321">
    <property type="component" value="Unassembled WGS sequence"/>
</dbReference>
<dbReference type="SUPFAM" id="SSF109709">
    <property type="entry name" value="KorB DNA-binding domain-like"/>
    <property type="match status" value="1"/>
</dbReference>
<protein>
    <submittedName>
        <fullName evidence="7">ParB/RepB/Spo0J family partition protein</fullName>
    </submittedName>
</protein>
<keyword evidence="4" id="KW-0175">Coiled coil</keyword>
<organism evidence="7 8">
    <name type="scientific">Phocaeicola vulgatus</name>
    <name type="common">Bacteroides vulgatus</name>
    <dbReference type="NCBI Taxonomy" id="821"/>
    <lineage>
        <taxon>Bacteria</taxon>
        <taxon>Pseudomonadati</taxon>
        <taxon>Bacteroidota</taxon>
        <taxon>Bacteroidia</taxon>
        <taxon>Bacteroidales</taxon>
        <taxon>Bacteroidaceae</taxon>
        <taxon>Phocaeicola</taxon>
    </lineage>
</organism>
<accession>A0A7Y6U8N3</accession>
<evidence type="ECO:0000259" key="6">
    <source>
        <dbReference type="SMART" id="SM00470"/>
    </source>
</evidence>
<dbReference type="GO" id="GO:0007059">
    <property type="term" value="P:chromosome segregation"/>
    <property type="evidence" value="ECO:0007669"/>
    <property type="project" value="UniProtKB-KW"/>
</dbReference>
<feature type="region of interest" description="Disordered" evidence="5">
    <location>
        <begin position="547"/>
        <end position="574"/>
    </location>
</feature>
<evidence type="ECO:0000313" key="7">
    <source>
        <dbReference type="EMBL" id="NVB72955.1"/>
    </source>
</evidence>
<dbReference type="FunFam" id="3.90.1530.30:FF:000001">
    <property type="entry name" value="Chromosome partitioning protein ParB"/>
    <property type="match status" value="1"/>
</dbReference>
<dbReference type="SMART" id="SM00470">
    <property type="entry name" value="ParB"/>
    <property type="match status" value="1"/>
</dbReference>
<dbReference type="InterPro" id="IPR036086">
    <property type="entry name" value="ParB/Sulfiredoxin_sf"/>
</dbReference>
<dbReference type="GO" id="GO:0005694">
    <property type="term" value="C:chromosome"/>
    <property type="evidence" value="ECO:0007669"/>
    <property type="project" value="TreeGrafter"/>
</dbReference>
<dbReference type="Gene3D" id="3.90.1530.30">
    <property type="match status" value="1"/>
</dbReference>
<dbReference type="CDD" id="cd16393">
    <property type="entry name" value="SPO0J_N"/>
    <property type="match status" value="1"/>
</dbReference>
<dbReference type="GO" id="GO:0003677">
    <property type="term" value="F:DNA binding"/>
    <property type="evidence" value="ECO:0007669"/>
    <property type="project" value="UniProtKB-KW"/>
</dbReference>
<dbReference type="Gene3D" id="1.10.10.2830">
    <property type="match status" value="1"/>
</dbReference>
<keyword evidence="2" id="KW-0159">Chromosome partition</keyword>
<dbReference type="Pfam" id="PF17762">
    <property type="entry name" value="HTH_ParB"/>
    <property type="match status" value="1"/>
</dbReference>
<proteinExistence type="inferred from homology"/>
<evidence type="ECO:0000256" key="4">
    <source>
        <dbReference type="SAM" id="Coils"/>
    </source>
</evidence>
<dbReference type="NCBIfam" id="TIGR00180">
    <property type="entry name" value="parB_part"/>
    <property type="match status" value="1"/>
</dbReference>
<evidence type="ECO:0000256" key="1">
    <source>
        <dbReference type="ARBA" id="ARBA00006295"/>
    </source>
</evidence>
<dbReference type="InterPro" id="IPR041468">
    <property type="entry name" value="HTH_ParB/Spo0J"/>
</dbReference>
<dbReference type="InterPro" id="IPR004437">
    <property type="entry name" value="ParB/RepB/Spo0J"/>
</dbReference>
<feature type="coiled-coil region" evidence="4">
    <location>
        <begin position="328"/>
        <end position="355"/>
    </location>
</feature>
<feature type="domain" description="ParB-like N-terminal" evidence="6">
    <location>
        <begin position="15"/>
        <end position="106"/>
    </location>
</feature>
<dbReference type="SUPFAM" id="SSF110849">
    <property type="entry name" value="ParB/Sulfiredoxin"/>
    <property type="match status" value="1"/>
</dbReference>
<dbReference type="RefSeq" id="WP_176350418.1">
    <property type="nucleotide sequence ID" value="NZ_CAXTCG010000055.1"/>
</dbReference>
<evidence type="ECO:0000256" key="3">
    <source>
        <dbReference type="ARBA" id="ARBA00023125"/>
    </source>
</evidence>
<evidence type="ECO:0000313" key="8">
    <source>
        <dbReference type="Proteomes" id="UP000524321"/>
    </source>
</evidence>
<reference evidence="7 8" key="2">
    <citation type="submission" date="2020-07" db="EMBL/GenBank/DDBJ databases">
        <title>Bacterial metabolism rescues the inhibition of intestinal drug absorption by food and drug additives.</title>
        <authorList>
            <person name="Zou L."/>
            <person name="Spanogiannopoulos P."/>
            <person name="Chien H.-C."/>
            <person name="Pieper L.M."/>
            <person name="Cai W."/>
            <person name="Khuri N."/>
            <person name="Pottel J."/>
            <person name="Vora B."/>
            <person name="Ni Z."/>
            <person name="Tsakalozou E."/>
            <person name="Zhang W."/>
            <person name="Shoichet B.K."/>
            <person name="Giacomini K.M."/>
            <person name="Turnbaugh P.J."/>
        </authorList>
    </citation>
    <scope>NUCLEOTIDE SEQUENCE [LARGE SCALE GENOMIC DNA]</scope>
    <source>
        <strain evidence="7 8">B33</strain>
    </source>
</reference>
<dbReference type="AlphaFoldDB" id="A0A7Y6U8N3"/>
<dbReference type="EMBL" id="JABWDJ010000014">
    <property type="protein sequence ID" value="NVB72955.1"/>
    <property type="molecule type" value="Genomic_DNA"/>
</dbReference>
<reference evidence="7 8" key="1">
    <citation type="submission" date="2020-04" db="EMBL/GenBank/DDBJ databases">
        <authorList>
            <person name="Pieper L."/>
        </authorList>
    </citation>
    <scope>NUCLEOTIDE SEQUENCE [LARGE SCALE GENOMIC DNA]</scope>
    <source>
        <strain evidence="7 8">B33</strain>
    </source>
</reference>
<dbReference type="PANTHER" id="PTHR33375">
    <property type="entry name" value="CHROMOSOME-PARTITIONING PROTEIN PARB-RELATED"/>
    <property type="match status" value="1"/>
</dbReference>